<keyword evidence="2" id="KW-0732">Signal</keyword>
<dbReference type="RefSeq" id="XP_019730310.1">
    <property type="nucleotide sequence ID" value="XM_019874751.1"/>
</dbReference>
<name>A0A3Q2Y7C0_HIPCM</name>
<dbReference type="AlphaFoldDB" id="A0A3Q2Y7C0"/>
<dbReference type="InterPro" id="IPR039492">
    <property type="entry name" value="TMEM109"/>
</dbReference>
<feature type="signal peptide" evidence="2">
    <location>
        <begin position="1"/>
        <end position="30"/>
    </location>
</feature>
<dbReference type="GeneID" id="109518727"/>
<feature type="transmembrane region" description="Helical" evidence="1">
    <location>
        <begin position="127"/>
        <end position="148"/>
    </location>
</feature>
<protein>
    <submittedName>
        <fullName evidence="3">Si:dkey-74k8.3</fullName>
    </submittedName>
</protein>
<feature type="transmembrane region" description="Helical" evidence="1">
    <location>
        <begin position="155"/>
        <end position="172"/>
    </location>
</feature>
<keyword evidence="1" id="KW-0812">Transmembrane</keyword>
<evidence type="ECO:0000313" key="3">
    <source>
        <dbReference type="Ensembl" id="ENSHCOP00000013501.1"/>
    </source>
</evidence>
<dbReference type="GO" id="GO:0071480">
    <property type="term" value="P:cellular response to gamma radiation"/>
    <property type="evidence" value="ECO:0007669"/>
    <property type="project" value="InterPro"/>
</dbReference>
<keyword evidence="1" id="KW-0472">Membrane</keyword>
<dbReference type="GeneTree" id="ENSGT00510000052596"/>
<evidence type="ECO:0000256" key="2">
    <source>
        <dbReference type="SAM" id="SignalP"/>
    </source>
</evidence>
<evidence type="ECO:0000256" key="1">
    <source>
        <dbReference type="SAM" id="Phobius"/>
    </source>
</evidence>
<evidence type="ECO:0000313" key="4">
    <source>
        <dbReference type="Proteomes" id="UP000264820"/>
    </source>
</evidence>
<organism evidence="3 4">
    <name type="scientific">Hippocampus comes</name>
    <name type="common">Tiger tail seahorse</name>
    <dbReference type="NCBI Taxonomy" id="109280"/>
    <lineage>
        <taxon>Eukaryota</taxon>
        <taxon>Metazoa</taxon>
        <taxon>Chordata</taxon>
        <taxon>Craniata</taxon>
        <taxon>Vertebrata</taxon>
        <taxon>Euteleostomi</taxon>
        <taxon>Actinopterygii</taxon>
        <taxon>Neopterygii</taxon>
        <taxon>Teleostei</taxon>
        <taxon>Neoteleostei</taxon>
        <taxon>Acanthomorphata</taxon>
        <taxon>Syngnathiaria</taxon>
        <taxon>Syngnathiformes</taxon>
        <taxon>Syngnathoidei</taxon>
        <taxon>Syngnathidae</taxon>
        <taxon>Hippocampus</taxon>
    </lineage>
</organism>
<dbReference type="Proteomes" id="UP000264820">
    <property type="component" value="Unplaced"/>
</dbReference>
<dbReference type="Pfam" id="PF14965">
    <property type="entry name" value="BRI3BP"/>
    <property type="match status" value="1"/>
</dbReference>
<dbReference type="GO" id="GO:0042771">
    <property type="term" value="P:intrinsic apoptotic signaling pathway in response to DNA damage by p53 class mediator"/>
    <property type="evidence" value="ECO:0007669"/>
    <property type="project" value="TreeGrafter"/>
</dbReference>
<proteinExistence type="predicted"/>
<reference evidence="3" key="1">
    <citation type="submission" date="2025-08" db="UniProtKB">
        <authorList>
            <consortium name="Ensembl"/>
        </authorList>
    </citation>
    <scope>IDENTIFICATION</scope>
</reference>
<accession>A0A3Q2Y7C0</accession>
<keyword evidence="1" id="KW-1133">Transmembrane helix</keyword>
<sequence>MTLCARATLHFLRPSCALLILALAVLHAGAEHAEQKSTVGKESQPTVTLRGVLRGTGQELHRYVESLVGMDAIRSATEFLGMVFRFLAEGVANGLNVIAAYVTEILRVIGFDALTLPRFTPEGVTTVAQWGVLAVIAYWVMTILLRFAIDALRHVFWLVKMAVVLWLFAMIVSDSNASADTTAVRLGGLVLGYILLSLLTSGSNKTGVLEHRLKSLEGRVKAVEKRKGN</sequence>
<dbReference type="Ensembl" id="ENSHCOT00000027335.1">
    <property type="protein sequence ID" value="ENSHCOP00000013501.1"/>
    <property type="gene ID" value="ENSHCOG00000016673.1"/>
</dbReference>
<reference evidence="3" key="2">
    <citation type="submission" date="2025-09" db="UniProtKB">
        <authorList>
            <consortium name="Ensembl"/>
        </authorList>
    </citation>
    <scope>IDENTIFICATION</scope>
</reference>
<dbReference type="OrthoDB" id="8948833at2759"/>
<dbReference type="OMA" id="VFKVILM"/>
<keyword evidence="4" id="KW-1185">Reference proteome</keyword>
<feature type="chain" id="PRO_5018671217" evidence="2">
    <location>
        <begin position="31"/>
        <end position="229"/>
    </location>
</feature>
<dbReference type="PANTHER" id="PTHR14550:SF2">
    <property type="entry name" value="TRANSMEMBRANE PROTEIN 109"/>
    <property type="match status" value="1"/>
</dbReference>
<feature type="transmembrane region" description="Helical" evidence="1">
    <location>
        <begin position="184"/>
        <end position="202"/>
    </location>
</feature>
<dbReference type="PANTHER" id="PTHR14550">
    <property type="entry name" value="TRANSMEMBRANE PROTEIN 109"/>
    <property type="match status" value="1"/>
</dbReference>